<feature type="domain" description="PPIase FKBP-type" evidence="8">
    <location>
        <begin position="250"/>
        <end position="315"/>
    </location>
</feature>
<dbReference type="Gene3D" id="3.10.50.40">
    <property type="match status" value="1"/>
</dbReference>
<protein>
    <recommendedName>
        <fullName evidence="2 5">peptidylprolyl isomerase</fullName>
        <ecNumber evidence="2 5">5.2.1.8</ecNumber>
    </recommendedName>
</protein>
<reference evidence="10" key="1">
    <citation type="journal article" date="2023" name="Commun. Biol.">
        <title>Genome analysis of Parmales, the sister group of diatoms, reveals the evolutionary specialization of diatoms from phago-mixotrophs to photoautotrophs.</title>
        <authorList>
            <person name="Ban H."/>
            <person name="Sato S."/>
            <person name="Yoshikawa S."/>
            <person name="Yamada K."/>
            <person name="Nakamura Y."/>
            <person name="Ichinomiya M."/>
            <person name="Sato N."/>
            <person name="Blanc-Mathieu R."/>
            <person name="Endo H."/>
            <person name="Kuwata A."/>
            <person name="Ogata H."/>
        </authorList>
    </citation>
    <scope>NUCLEOTIDE SEQUENCE [LARGE SCALE GENOMIC DNA]</scope>
</reference>
<keyword evidence="7" id="KW-1133">Transmembrane helix</keyword>
<evidence type="ECO:0000256" key="7">
    <source>
        <dbReference type="SAM" id="Phobius"/>
    </source>
</evidence>
<dbReference type="SUPFAM" id="SSF54534">
    <property type="entry name" value="FKBP-like"/>
    <property type="match status" value="1"/>
</dbReference>
<evidence type="ECO:0000256" key="3">
    <source>
        <dbReference type="ARBA" id="ARBA00023110"/>
    </source>
</evidence>
<dbReference type="InterPro" id="IPR001199">
    <property type="entry name" value="Cyt_B5-like_heme/steroid-bd"/>
</dbReference>
<dbReference type="Pfam" id="PF00173">
    <property type="entry name" value="Cyt-b5"/>
    <property type="match status" value="1"/>
</dbReference>
<keyword evidence="3 5" id="KW-0697">Rotamase</keyword>
<dbReference type="InterPro" id="IPR046357">
    <property type="entry name" value="PPIase_dom_sf"/>
</dbReference>
<evidence type="ECO:0000256" key="6">
    <source>
        <dbReference type="SAM" id="MobiDB-lite"/>
    </source>
</evidence>
<dbReference type="PROSITE" id="PS50059">
    <property type="entry name" value="FKBP_PPIASE"/>
    <property type="match status" value="1"/>
</dbReference>
<dbReference type="PANTHER" id="PTHR10516:SF443">
    <property type="entry name" value="FK506-BINDING PROTEIN 59-RELATED"/>
    <property type="match status" value="1"/>
</dbReference>
<accession>A0A9W6ZJ68</accession>
<dbReference type="SUPFAM" id="SSF55856">
    <property type="entry name" value="Cytochrome b5-like heme/steroid binding domain"/>
    <property type="match status" value="1"/>
</dbReference>
<dbReference type="SMART" id="SM01117">
    <property type="entry name" value="Cyt-b5"/>
    <property type="match status" value="1"/>
</dbReference>
<name>A0A9W6ZJ68_9STRA</name>
<evidence type="ECO:0000259" key="8">
    <source>
        <dbReference type="PROSITE" id="PS50059"/>
    </source>
</evidence>
<proteinExistence type="predicted"/>
<evidence type="ECO:0000313" key="9">
    <source>
        <dbReference type="EMBL" id="GMH53206.1"/>
    </source>
</evidence>
<keyword evidence="4 5" id="KW-0413">Isomerase</keyword>
<evidence type="ECO:0000256" key="5">
    <source>
        <dbReference type="PROSITE-ProRule" id="PRU00277"/>
    </source>
</evidence>
<dbReference type="EC" id="5.2.1.8" evidence="2 5"/>
<keyword evidence="7" id="KW-0472">Membrane</keyword>
<evidence type="ECO:0000313" key="10">
    <source>
        <dbReference type="Proteomes" id="UP001162640"/>
    </source>
</evidence>
<gene>
    <name evidence="9" type="ORF">TL16_g01398</name>
</gene>
<dbReference type="InterPro" id="IPR001179">
    <property type="entry name" value="PPIase_FKBP_dom"/>
</dbReference>
<evidence type="ECO:0000256" key="1">
    <source>
        <dbReference type="ARBA" id="ARBA00000971"/>
    </source>
</evidence>
<sequence length="551" mass="61986">MDVVWCHPRGTSLAQICSNYSQGIDKGPNRVFTQRPATKSSLRTHILQNKMLRARCEFSYWVGEPIDIFYYPPATPDEKEEVEKAMKGDAAKKPARWTENVAADALMLQFDTEELQLSPSAIQPHGLCLIVAGGVIDSETELGGIIKTTVCKLCACIGQLGPILGDKEKMGVIRKHWKWYDPEKGDKIDKDNGEVSRAGKSLSTMVGAEDKEETQDSSVTYPDDVLISTESGVKYVVVKEGMGVRKPAQGTVVKCHYCGWLKAFESSDKFDSSRDKGKVFETQIGVGAVIKGWDECIMDMKKKEQRMVIIPPEMANPTNSNTNPNHLMAPCIHKRRPNKNQCDEPTEDEPTNQMVKKTISELNDDEISIDSVIYNISDFKHPGGDIINLFGGNDVTAQYKMIHHRHSQKEDHYLNKMHAVGNVTDFNPEYEFGTEFEKVRFTFVTLYSRFFYCYVHSNTRSQEIKREVFKIIKPGKDFGDNGYFFRAFVYIGFMAVVEFYWLFSGSTPGLAVLLGCASASIGLNVQHDSNHGAASKKPWVNEVRNCDDNEE</sequence>
<keyword evidence="7" id="KW-0812">Transmembrane</keyword>
<dbReference type="Proteomes" id="UP001162640">
    <property type="component" value="Unassembled WGS sequence"/>
</dbReference>
<comment type="caution">
    <text evidence="9">The sequence shown here is derived from an EMBL/GenBank/DDBJ whole genome shotgun (WGS) entry which is preliminary data.</text>
</comment>
<comment type="catalytic activity">
    <reaction evidence="1 5">
        <text>[protein]-peptidylproline (omega=180) = [protein]-peptidylproline (omega=0)</text>
        <dbReference type="Rhea" id="RHEA:16237"/>
        <dbReference type="Rhea" id="RHEA-COMP:10747"/>
        <dbReference type="Rhea" id="RHEA-COMP:10748"/>
        <dbReference type="ChEBI" id="CHEBI:83833"/>
        <dbReference type="ChEBI" id="CHEBI:83834"/>
        <dbReference type="EC" id="5.2.1.8"/>
    </reaction>
</comment>
<dbReference type="Gene3D" id="3.10.120.10">
    <property type="entry name" value="Cytochrome b5-like heme/steroid binding domain"/>
    <property type="match status" value="1"/>
</dbReference>
<feature type="region of interest" description="Disordered" evidence="6">
    <location>
        <begin position="200"/>
        <end position="219"/>
    </location>
</feature>
<dbReference type="InterPro" id="IPR050689">
    <property type="entry name" value="FKBP-type_PPIase"/>
</dbReference>
<organism evidence="9 10">
    <name type="scientific">Triparma laevis f. inornata</name>
    <dbReference type="NCBI Taxonomy" id="1714386"/>
    <lineage>
        <taxon>Eukaryota</taxon>
        <taxon>Sar</taxon>
        <taxon>Stramenopiles</taxon>
        <taxon>Ochrophyta</taxon>
        <taxon>Bolidophyceae</taxon>
        <taxon>Parmales</taxon>
        <taxon>Triparmaceae</taxon>
        <taxon>Triparma</taxon>
    </lineage>
</organism>
<dbReference type="PANTHER" id="PTHR10516">
    <property type="entry name" value="PEPTIDYL-PROLYL CIS-TRANS ISOMERASE"/>
    <property type="match status" value="1"/>
</dbReference>
<evidence type="ECO:0000256" key="4">
    <source>
        <dbReference type="ARBA" id="ARBA00023235"/>
    </source>
</evidence>
<dbReference type="GO" id="GO:0003755">
    <property type="term" value="F:peptidyl-prolyl cis-trans isomerase activity"/>
    <property type="evidence" value="ECO:0007669"/>
    <property type="project" value="UniProtKB-KW"/>
</dbReference>
<dbReference type="EMBL" id="BLQM01000031">
    <property type="protein sequence ID" value="GMH53206.1"/>
    <property type="molecule type" value="Genomic_DNA"/>
</dbReference>
<dbReference type="InterPro" id="IPR036400">
    <property type="entry name" value="Cyt_B5-like_heme/steroid_sf"/>
</dbReference>
<dbReference type="GO" id="GO:0005737">
    <property type="term" value="C:cytoplasm"/>
    <property type="evidence" value="ECO:0007669"/>
    <property type="project" value="TreeGrafter"/>
</dbReference>
<dbReference type="Pfam" id="PF00254">
    <property type="entry name" value="FKBP_C"/>
    <property type="match status" value="1"/>
</dbReference>
<feature type="transmembrane region" description="Helical" evidence="7">
    <location>
        <begin position="483"/>
        <end position="503"/>
    </location>
</feature>
<dbReference type="AlphaFoldDB" id="A0A9W6ZJ68"/>
<evidence type="ECO:0000256" key="2">
    <source>
        <dbReference type="ARBA" id="ARBA00013194"/>
    </source>
</evidence>